<keyword evidence="1" id="KW-0378">Hydrolase</keyword>
<evidence type="ECO:0000313" key="2">
    <source>
        <dbReference type="Proteomes" id="UP001142648"/>
    </source>
</evidence>
<dbReference type="Proteomes" id="UP001142648">
    <property type="component" value="Unassembled WGS sequence"/>
</dbReference>
<keyword evidence="2" id="KW-1185">Reference proteome</keyword>
<name>A0A9X2W098_9SPHN</name>
<sequence length="140" mass="15288">MAMLATVPQAAAAASPSEAAKLRRLDIMLMVSSLRCRFGADNFQADYARFSTNQYPVMQDAFKTLEADYNARMGPARAKKALDSVSVGMANQYGLGHPWLGCGELKSATRELASTRDRARLIAAADEMLGERPPQFASRR</sequence>
<proteinExistence type="predicted"/>
<dbReference type="EMBL" id="JAOAMV010000002">
    <property type="protein sequence ID" value="MCT2558238.1"/>
    <property type="molecule type" value="Genomic_DNA"/>
</dbReference>
<protein>
    <submittedName>
        <fullName evidence="1">S-adenosyl-L-homocysteine hydrolase</fullName>
    </submittedName>
</protein>
<gene>
    <name evidence="1" type="ORF">N0B51_04525</name>
</gene>
<dbReference type="RefSeq" id="WP_259961041.1">
    <property type="nucleotide sequence ID" value="NZ_JAOAMV010000002.1"/>
</dbReference>
<reference evidence="1" key="1">
    <citation type="submission" date="2022-09" db="EMBL/GenBank/DDBJ databases">
        <title>The genome sequence of Tsuneonella sp. YG55.</title>
        <authorList>
            <person name="Liu Y."/>
        </authorList>
    </citation>
    <scope>NUCLEOTIDE SEQUENCE</scope>
    <source>
        <strain evidence="1">YG55</strain>
    </source>
</reference>
<accession>A0A9X2W098</accession>
<dbReference type="GO" id="GO:0016787">
    <property type="term" value="F:hydrolase activity"/>
    <property type="evidence" value="ECO:0007669"/>
    <property type="project" value="UniProtKB-KW"/>
</dbReference>
<evidence type="ECO:0000313" key="1">
    <source>
        <dbReference type="EMBL" id="MCT2558238.1"/>
    </source>
</evidence>
<dbReference type="AlphaFoldDB" id="A0A9X2W098"/>
<comment type="caution">
    <text evidence="1">The sequence shown here is derived from an EMBL/GenBank/DDBJ whole genome shotgun (WGS) entry which is preliminary data.</text>
</comment>
<organism evidence="1 2">
    <name type="scientific">Tsuneonella litorea</name>
    <dbReference type="NCBI Taxonomy" id="2976475"/>
    <lineage>
        <taxon>Bacteria</taxon>
        <taxon>Pseudomonadati</taxon>
        <taxon>Pseudomonadota</taxon>
        <taxon>Alphaproteobacteria</taxon>
        <taxon>Sphingomonadales</taxon>
        <taxon>Erythrobacteraceae</taxon>
        <taxon>Tsuneonella</taxon>
    </lineage>
</organism>